<dbReference type="Pfam" id="PF01790">
    <property type="entry name" value="LGT"/>
    <property type="match status" value="1"/>
</dbReference>
<comment type="caution">
    <text evidence="8">The sequence shown here is derived from an EMBL/GenBank/DDBJ whole genome shotgun (WGS) entry which is preliminary data.</text>
</comment>
<evidence type="ECO:0000256" key="3">
    <source>
        <dbReference type="ARBA" id="ARBA00022679"/>
    </source>
</evidence>
<reference evidence="8 9" key="1">
    <citation type="submission" date="2020-08" db="EMBL/GenBank/DDBJ databases">
        <title>Oceanospirillum sp. nov. isolated from marine sediment.</title>
        <authorList>
            <person name="Ji X."/>
        </authorList>
    </citation>
    <scope>NUCLEOTIDE SEQUENCE [LARGE SCALE GENOMIC DNA]</scope>
    <source>
        <strain evidence="8 9">D5</strain>
    </source>
</reference>
<dbReference type="GO" id="GO:0005886">
    <property type="term" value="C:plasma membrane"/>
    <property type="evidence" value="ECO:0007669"/>
    <property type="project" value="UniProtKB-SubCell"/>
</dbReference>
<feature type="binding site" evidence="7">
    <location>
        <position position="137"/>
    </location>
    <ligand>
        <name>a 1,2-diacyl-sn-glycero-3-phospho-(1'-sn-glycerol)</name>
        <dbReference type="ChEBI" id="CHEBI:64716"/>
    </ligand>
</feature>
<dbReference type="GO" id="GO:0042158">
    <property type="term" value="P:lipoprotein biosynthetic process"/>
    <property type="evidence" value="ECO:0007669"/>
    <property type="project" value="UniProtKB-UniRule"/>
</dbReference>
<dbReference type="PANTHER" id="PTHR30589:SF0">
    <property type="entry name" value="PHOSPHATIDYLGLYCEROL--PROLIPOPROTEIN DIACYLGLYCERYL TRANSFERASE"/>
    <property type="match status" value="1"/>
</dbReference>
<accession>A0A839IS03</accession>
<sequence length="265" mass="29879">MLQYPQIDPVAISLGPLQIHWYGIMYLIGFAGAWWLGKKRAHRLGWSDESVSDLIFYGAVGVVLGGRFGYVFFYNFDRFVQEPLWLFKVWEGGMSFHGGLLGVILAMALFARKMKVSPFTVTDFIAPMVPIGLGAGRLGNFIGGELWGRPTDLPWGMVFPHVDNLARHPSQLYQFALEGIALFVILNWVDSKRPARFVVSGCFLLFYGLFRFLMEFARQPDAHLGFIAFDWLTMGQLLSLPMILAGVAMIQWGRRRAVFDGPSSE</sequence>
<evidence type="ECO:0000256" key="5">
    <source>
        <dbReference type="ARBA" id="ARBA00022989"/>
    </source>
</evidence>
<dbReference type="EC" id="2.5.1.145" evidence="7"/>
<protein>
    <recommendedName>
        <fullName evidence="7">Phosphatidylglycerol--prolipoprotein diacylglyceryl transferase</fullName>
        <ecNumber evidence="7">2.5.1.145</ecNumber>
    </recommendedName>
</protein>
<keyword evidence="4 7" id="KW-0812">Transmembrane</keyword>
<comment type="similarity">
    <text evidence="1 7">Belongs to the Lgt family.</text>
</comment>
<evidence type="ECO:0000313" key="9">
    <source>
        <dbReference type="Proteomes" id="UP000565262"/>
    </source>
</evidence>
<dbReference type="PROSITE" id="PS01311">
    <property type="entry name" value="LGT"/>
    <property type="match status" value="1"/>
</dbReference>
<keyword evidence="5 7" id="KW-1133">Transmembrane helix</keyword>
<feature type="transmembrane region" description="Helical" evidence="7">
    <location>
        <begin position="226"/>
        <end position="250"/>
    </location>
</feature>
<comment type="subcellular location">
    <subcellularLocation>
        <location evidence="7">Cell membrane</location>
        <topology evidence="7">Multi-pass membrane protein</topology>
    </subcellularLocation>
</comment>
<keyword evidence="6 7" id="KW-0472">Membrane</keyword>
<feature type="transmembrane region" description="Helical" evidence="7">
    <location>
        <begin position="94"/>
        <end position="112"/>
    </location>
</feature>
<keyword evidence="8" id="KW-0449">Lipoprotein</keyword>
<evidence type="ECO:0000256" key="1">
    <source>
        <dbReference type="ARBA" id="ARBA00007150"/>
    </source>
</evidence>
<comment type="pathway">
    <text evidence="7">Protein modification; lipoprotein biosynthesis (diacylglyceryl transfer).</text>
</comment>
<comment type="catalytic activity">
    <reaction evidence="7">
        <text>L-cysteinyl-[prolipoprotein] + a 1,2-diacyl-sn-glycero-3-phospho-(1'-sn-glycerol) = an S-1,2-diacyl-sn-glyceryl-L-cysteinyl-[prolipoprotein] + sn-glycerol 1-phosphate + H(+)</text>
        <dbReference type="Rhea" id="RHEA:56712"/>
        <dbReference type="Rhea" id="RHEA-COMP:14679"/>
        <dbReference type="Rhea" id="RHEA-COMP:14680"/>
        <dbReference type="ChEBI" id="CHEBI:15378"/>
        <dbReference type="ChEBI" id="CHEBI:29950"/>
        <dbReference type="ChEBI" id="CHEBI:57685"/>
        <dbReference type="ChEBI" id="CHEBI:64716"/>
        <dbReference type="ChEBI" id="CHEBI:140658"/>
        <dbReference type="EC" id="2.5.1.145"/>
    </reaction>
</comment>
<proteinExistence type="inferred from homology"/>
<feature type="transmembrane region" description="Helical" evidence="7">
    <location>
        <begin position="56"/>
        <end position="74"/>
    </location>
</feature>
<dbReference type="EMBL" id="JACJFM010000025">
    <property type="protein sequence ID" value="MBB1488253.1"/>
    <property type="molecule type" value="Genomic_DNA"/>
</dbReference>
<dbReference type="HAMAP" id="MF_01147">
    <property type="entry name" value="Lgt"/>
    <property type="match status" value="1"/>
</dbReference>
<feature type="transmembrane region" description="Helical" evidence="7">
    <location>
        <begin position="19"/>
        <end position="36"/>
    </location>
</feature>
<keyword evidence="2 7" id="KW-1003">Cell membrane</keyword>
<dbReference type="NCBIfam" id="TIGR00544">
    <property type="entry name" value="lgt"/>
    <property type="match status" value="1"/>
</dbReference>
<evidence type="ECO:0000256" key="4">
    <source>
        <dbReference type="ARBA" id="ARBA00022692"/>
    </source>
</evidence>
<feature type="transmembrane region" description="Helical" evidence="7">
    <location>
        <begin position="196"/>
        <end position="214"/>
    </location>
</feature>
<dbReference type="InterPro" id="IPR001640">
    <property type="entry name" value="Lgt"/>
</dbReference>
<dbReference type="UniPathway" id="UPA00664"/>
<dbReference type="PANTHER" id="PTHR30589">
    <property type="entry name" value="PROLIPOPROTEIN DIACYLGLYCERYL TRANSFERASE"/>
    <property type="match status" value="1"/>
</dbReference>
<dbReference type="AlphaFoldDB" id="A0A839IS03"/>
<dbReference type="RefSeq" id="WP_182810025.1">
    <property type="nucleotide sequence ID" value="NZ_JACJFM010000025.1"/>
</dbReference>
<comment type="function">
    <text evidence="7">Catalyzes the transfer of the diacylglyceryl group from phosphatidylglycerol to the sulfhydryl group of the N-terminal cysteine of a prolipoprotein, the first step in the formation of mature lipoproteins.</text>
</comment>
<keyword evidence="3 7" id="KW-0808">Transferase</keyword>
<dbReference type="GO" id="GO:0008961">
    <property type="term" value="F:phosphatidylglycerol-prolipoprotein diacylglyceryl transferase activity"/>
    <property type="evidence" value="ECO:0007669"/>
    <property type="project" value="UniProtKB-UniRule"/>
</dbReference>
<gene>
    <name evidence="7" type="primary">lgt</name>
    <name evidence="8" type="ORF">H4O21_16745</name>
</gene>
<evidence type="ECO:0000256" key="7">
    <source>
        <dbReference type="HAMAP-Rule" id="MF_01147"/>
    </source>
</evidence>
<evidence type="ECO:0000313" key="8">
    <source>
        <dbReference type="EMBL" id="MBB1488253.1"/>
    </source>
</evidence>
<dbReference type="Proteomes" id="UP000565262">
    <property type="component" value="Unassembled WGS sequence"/>
</dbReference>
<organism evidence="8 9">
    <name type="scientific">Oceanospirillum sediminis</name>
    <dbReference type="NCBI Taxonomy" id="2760088"/>
    <lineage>
        <taxon>Bacteria</taxon>
        <taxon>Pseudomonadati</taxon>
        <taxon>Pseudomonadota</taxon>
        <taxon>Gammaproteobacteria</taxon>
        <taxon>Oceanospirillales</taxon>
        <taxon>Oceanospirillaceae</taxon>
        <taxon>Oceanospirillum</taxon>
    </lineage>
</organism>
<evidence type="ECO:0000256" key="6">
    <source>
        <dbReference type="ARBA" id="ARBA00023136"/>
    </source>
</evidence>
<name>A0A839IS03_9GAMM</name>
<feature type="transmembrane region" description="Helical" evidence="7">
    <location>
        <begin position="172"/>
        <end position="189"/>
    </location>
</feature>
<keyword evidence="9" id="KW-1185">Reference proteome</keyword>
<evidence type="ECO:0000256" key="2">
    <source>
        <dbReference type="ARBA" id="ARBA00022475"/>
    </source>
</evidence>